<dbReference type="Proteomes" id="UP000093122">
    <property type="component" value="Unassembled WGS sequence"/>
</dbReference>
<dbReference type="GO" id="GO:0016829">
    <property type="term" value="F:lyase activity"/>
    <property type="evidence" value="ECO:0007669"/>
    <property type="project" value="InterPro"/>
</dbReference>
<protein>
    <submittedName>
        <fullName evidence="5">Threonine aldolase</fullName>
    </submittedName>
</protein>
<reference evidence="5 6" key="1">
    <citation type="journal article" date="2016" name="Sci. Rep.">
        <title>Serotype IV Streptococcus agalactiae ST-452 has arisen from large genomic recombination events between CC23 and the hypervirulent CC17 lineages.</title>
        <authorList>
            <person name="Campisi E."/>
            <person name="Rinaudo C.D."/>
            <person name="Donati C."/>
            <person name="Barucco M."/>
            <person name="Torricelli G."/>
            <person name="Edwards M.S."/>
            <person name="Baker C.J."/>
            <person name="Margarit I."/>
            <person name="Rosini R."/>
        </authorList>
    </citation>
    <scope>NUCLEOTIDE SEQUENCE [LARGE SCALE GENOMIC DNA]</scope>
    <source>
        <strain evidence="5 6">CZ-PW-140</strain>
    </source>
</reference>
<evidence type="ECO:0000313" key="6">
    <source>
        <dbReference type="Proteomes" id="UP000093122"/>
    </source>
</evidence>
<organism evidence="5 6">
    <name type="scientific">Streptococcus agalactiae</name>
    <dbReference type="NCBI Taxonomy" id="1311"/>
    <lineage>
        <taxon>Bacteria</taxon>
        <taxon>Bacillati</taxon>
        <taxon>Bacillota</taxon>
        <taxon>Bacilli</taxon>
        <taxon>Lactobacillales</taxon>
        <taxon>Streptococcaceae</taxon>
        <taxon>Streptococcus</taxon>
    </lineage>
</organism>
<comment type="caution">
    <text evidence="5">The sequence shown here is derived from an EMBL/GenBank/DDBJ whole genome shotgun (WGS) entry which is preliminary data.</text>
</comment>
<dbReference type="InterPro" id="IPR015424">
    <property type="entry name" value="PyrdxlP-dep_Trfase"/>
</dbReference>
<dbReference type="SUPFAM" id="SSF53383">
    <property type="entry name" value="PLP-dependent transferases"/>
    <property type="match status" value="1"/>
</dbReference>
<dbReference type="PANTHER" id="PTHR48097:SF5">
    <property type="entry name" value="LOW SPECIFICITY L-THREONINE ALDOLASE"/>
    <property type="match status" value="1"/>
</dbReference>
<comment type="cofactor">
    <cofactor evidence="1">
        <name>pyridoxal 5'-phosphate</name>
        <dbReference type="ChEBI" id="CHEBI:597326"/>
    </cofactor>
</comment>
<dbReference type="InterPro" id="IPR015422">
    <property type="entry name" value="PyrdxlP-dep_Trfase_small"/>
</dbReference>
<dbReference type="PANTHER" id="PTHR48097">
    <property type="entry name" value="L-THREONINE ALDOLASE-RELATED"/>
    <property type="match status" value="1"/>
</dbReference>
<feature type="domain" description="Aromatic amino acid beta-eliminating lyase/threonine aldolase" evidence="4">
    <location>
        <begin position="26"/>
        <end position="245"/>
    </location>
</feature>
<dbReference type="InterPro" id="IPR015421">
    <property type="entry name" value="PyrdxlP-dep_Trfase_major"/>
</dbReference>
<dbReference type="AlphaFoldDB" id="A0A0E1EJA8"/>
<dbReference type="Gene3D" id="3.90.1150.10">
    <property type="entry name" value="Aspartate Aminotransferase, domain 1"/>
    <property type="match status" value="1"/>
</dbReference>
<proteinExistence type="inferred from homology"/>
<sequence>MLHFENDYNKGAHPELLNALIETNDQGLSGYRTDSYCQQAADKIREVCSCPQAEVEFLVGGTQTNQVVISSMLASYEGVIAAETGHVSSHEAGAIEFSGHKVLTLPSHNGKLLASEVATYIETFYADGNYQHMVFPGMVYISHPTEYGTLYSKAELEELSKICKHYQIPLFIDGARLGYGLAAKDTDVDFPTIAALSDVFYIGGTKMGALAGEAVVFTKKNRPKQFTTIVKQHGALLAKGRLLGLAFDRFFTDDLYLKIGKHAIDLAEELKIILEEKGYSFYLKSPTNQQFIIVENTKLADLAKNVAYSFWEKYDDHHTVIRLATSWSTSREDVTALRNVL</sequence>
<keyword evidence="3" id="KW-0663">Pyridoxal phosphate</keyword>
<comment type="similarity">
    <text evidence="2">Belongs to the threonine aldolase family.</text>
</comment>
<accession>A0A0E1EJA8</accession>
<dbReference type="EMBL" id="MAWT01000022">
    <property type="protein sequence ID" value="OCM71495.1"/>
    <property type="molecule type" value="Genomic_DNA"/>
</dbReference>
<dbReference type="InterPro" id="IPR001597">
    <property type="entry name" value="ArAA_b-elim_lyase/Thr_aldolase"/>
</dbReference>
<evidence type="ECO:0000256" key="3">
    <source>
        <dbReference type="ARBA" id="ARBA00022898"/>
    </source>
</evidence>
<evidence type="ECO:0000256" key="1">
    <source>
        <dbReference type="ARBA" id="ARBA00001933"/>
    </source>
</evidence>
<dbReference type="Pfam" id="PF01212">
    <property type="entry name" value="Beta_elim_lyase"/>
    <property type="match status" value="1"/>
</dbReference>
<name>A0A0E1EJA8_STRAG</name>
<gene>
    <name evidence="5" type="ORF">AX245_09825</name>
</gene>
<dbReference type="GO" id="GO:0006520">
    <property type="term" value="P:amino acid metabolic process"/>
    <property type="evidence" value="ECO:0007669"/>
    <property type="project" value="InterPro"/>
</dbReference>
<dbReference type="RefSeq" id="WP_000902192.1">
    <property type="nucleotide sequence ID" value="NZ_CABFMI010000013.1"/>
</dbReference>
<evidence type="ECO:0000256" key="2">
    <source>
        <dbReference type="ARBA" id="ARBA00006966"/>
    </source>
</evidence>
<evidence type="ECO:0000313" key="5">
    <source>
        <dbReference type="EMBL" id="OCM71495.1"/>
    </source>
</evidence>
<dbReference type="KEGG" id="sage:EN72_09530"/>
<evidence type="ECO:0000259" key="4">
    <source>
        <dbReference type="Pfam" id="PF01212"/>
    </source>
</evidence>
<dbReference type="Gene3D" id="3.40.640.10">
    <property type="entry name" value="Type I PLP-dependent aspartate aminotransferase-like (Major domain)"/>
    <property type="match status" value="1"/>
</dbReference>